<dbReference type="OrthoDB" id="9812921at2"/>
<proteinExistence type="predicted"/>
<dbReference type="InterPro" id="IPR029058">
    <property type="entry name" value="AB_hydrolase_fold"/>
</dbReference>
<evidence type="ECO:0000256" key="1">
    <source>
        <dbReference type="ARBA" id="ARBA00022801"/>
    </source>
</evidence>
<keyword evidence="1" id="KW-0378">Hydrolase</keyword>
<dbReference type="PANTHER" id="PTHR42776:SF4">
    <property type="entry name" value="ACYLAMINO-ACID-RELEASING ENZYME"/>
    <property type="match status" value="1"/>
</dbReference>
<dbReference type="RefSeq" id="WP_131328703.1">
    <property type="nucleotide sequence ID" value="NZ_CP044016.1"/>
</dbReference>
<evidence type="ECO:0000313" key="4">
    <source>
        <dbReference type="EMBL" id="QES87816.1"/>
    </source>
</evidence>
<dbReference type="EMBL" id="CP044016">
    <property type="protein sequence ID" value="QES87816.1"/>
    <property type="molecule type" value="Genomic_DNA"/>
</dbReference>
<evidence type="ECO:0000259" key="3">
    <source>
        <dbReference type="Pfam" id="PF00326"/>
    </source>
</evidence>
<feature type="domain" description="Peptidase S9 prolyl oligopeptidase catalytic" evidence="3">
    <location>
        <begin position="729"/>
        <end position="931"/>
    </location>
</feature>
<sequence length="954" mass="108884">MSNRFKCLFSLLTCIPILIFAQKKPLNNTVYDSWQNTSNLSISENGHFVSYEVNPQEGDGILYIQTPKGDTLFKIARGYDGAFLNNKAFFICKIKPTYQQIRTAKIEKKTPEDSPHDSLAIINLNEPFISIHPNIQSYKYSKKQGALVAFLAEKTKAKAEHAPKDSVSRIQILQKEIDSLQNNLTNIQTKGFTAIKPAKKPKIFKEVGTALTIVNLENKDSVVIPFATDYEISDKDNKAIAIVGHDKTDSTYSVAYFSNGKIKTILNNALSIKNPSLNKMGDQATFLVDKDSTEKALRNFYAVYLFNSDKDITSPILTRAHDGMYKNWMISEFANATFSPSGKNLIIGTAPILPLKDTTLPEFERVHLDIWQYNEDDLHSSQLYNLAKDAKKNYKAIYNIEQDKFIQIEDSTFNRVFLTKKGDGQYFYALSDKGNRIEKQWLGQTHTDLYSINPVTGQKTKIFNSLLGMGRPSYTGKYFVFYDEFAKTLNVYNAESTQKKVLTGIKFPIYDEDNDVPAEPNLYGLMGWTKNDSAFYIYDKYDIWTVNPSNGKANQVTNFGRNNKIIVRYENLDPNKEYINTQKPLPVELYYDVTKNNQYATIDLKSGKIIDSVTPLGAYKVANIQKAKNSADYIFTKQNYQTSPNVYYTARADNFIQLSNINQQQSEYNWGSAELYKWKSYTGKLTEGIIYKPEDFDPKKKYPMISYFYERNNETLYNYLAPAPTPSRLNISYFVSRGYVVFVPDIWYTTGHPGLSAYNFIVSGIRSILKLGYVDSTKLGIQGQSWGGYQTAYLITKVPNLFAAAWAGAPVVNMFSAYGGIRWESGMNRQFQYEKTQSRIGKTIWEDPKLYVENSPLFNLPKVKTPVVIMSNDADGAVPWYQGIEMFTDLRRLGKKVWLLNYNGEAHNLMQRKNRKDISIREQQFFDWLLKGEKPATWITSGVPALMKDKTMGL</sequence>
<dbReference type="Pfam" id="PF00326">
    <property type="entry name" value="Peptidase_S9"/>
    <property type="match status" value="1"/>
</dbReference>
<dbReference type="SUPFAM" id="SSF53474">
    <property type="entry name" value="alpha/beta-Hydrolases"/>
    <property type="match status" value="1"/>
</dbReference>
<keyword evidence="2" id="KW-0732">Signal</keyword>
<evidence type="ECO:0000313" key="5">
    <source>
        <dbReference type="Proteomes" id="UP000292424"/>
    </source>
</evidence>
<dbReference type="SUPFAM" id="SSF82171">
    <property type="entry name" value="DPP6 N-terminal domain-like"/>
    <property type="match status" value="1"/>
</dbReference>
<gene>
    <name evidence="4" type="ORF">E0W69_003750</name>
</gene>
<keyword evidence="5" id="KW-1185">Reference proteome</keyword>
<dbReference type="AlphaFoldDB" id="A0A5P2FWB3"/>
<dbReference type="PANTHER" id="PTHR42776">
    <property type="entry name" value="SERINE PEPTIDASE S9 FAMILY MEMBER"/>
    <property type="match status" value="1"/>
</dbReference>
<accession>A0A5P2FWB3</accession>
<dbReference type="KEGG" id="arac:E0W69_003750"/>
<dbReference type="InterPro" id="IPR001375">
    <property type="entry name" value="Peptidase_S9_cat"/>
</dbReference>
<reference evidence="4 5" key="1">
    <citation type="submission" date="2019-09" db="EMBL/GenBank/DDBJ databases">
        <title>Complete genome sequence of Arachidicoccus sp. B3-10 isolated from apple orchard soil.</title>
        <authorList>
            <person name="Kim H.S."/>
            <person name="Han K.-I."/>
            <person name="Suh M.K."/>
            <person name="Lee K.C."/>
            <person name="Eom M.K."/>
            <person name="Kim J.-S."/>
            <person name="Kang S.W."/>
            <person name="Sin Y."/>
            <person name="Lee J.-S."/>
        </authorList>
    </citation>
    <scope>NUCLEOTIDE SEQUENCE [LARGE SCALE GENOMIC DNA]</scope>
    <source>
        <strain evidence="4 5">B3-10</strain>
    </source>
</reference>
<organism evidence="4 5">
    <name type="scientific">Rhizosphaericola mali</name>
    <dbReference type="NCBI Taxonomy" id="2545455"/>
    <lineage>
        <taxon>Bacteria</taxon>
        <taxon>Pseudomonadati</taxon>
        <taxon>Bacteroidota</taxon>
        <taxon>Chitinophagia</taxon>
        <taxon>Chitinophagales</taxon>
        <taxon>Chitinophagaceae</taxon>
        <taxon>Rhizosphaericola</taxon>
    </lineage>
</organism>
<dbReference type="Proteomes" id="UP000292424">
    <property type="component" value="Chromosome"/>
</dbReference>
<dbReference type="Gene3D" id="3.40.50.1820">
    <property type="entry name" value="alpha/beta hydrolase"/>
    <property type="match status" value="1"/>
</dbReference>
<name>A0A5P2FWB3_9BACT</name>
<protein>
    <submittedName>
        <fullName evidence="4">S9 family peptidase</fullName>
    </submittedName>
</protein>
<evidence type="ECO:0000256" key="2">
    <source>
        <dbReference type="SAM" id="SignalP"/>
    </source>
</evidence>
<feature type="chain" id="PRO_5024283995" evidence="2">
    <location>
        <begin position="22"/>
        <end position="954"/>
    </location>
</feature>
<dbReference type="GO" id="GO:0006508">
    <property type="term" value="P:proteolysis"/>
    <property type="evidence" value="ECO:0007669"/>
    <property type="project" value="InterPro"/>
</dbReference>
<feature type="signal peptide" evidence="2">
    <location>
        <begin position="1"/>
        <end position="21"/>
    </location>
</feature>
<dbReference type="GO" id="GO:0004252">
    <property type="term" value="F:serine-type endopeptidase activity"/>
    <property type="evidence" value="ECO:0007669"/>
    <property type="project" value="TreeGrafter"/>
</dbReference>